<keyword evidence="3" id="KW-1185">Reference proteome</keyword>
<dbReference type="RefSeq" id="WP_343924112.1">
    <property type="nucleotide sequence ID" value="NZ_BAAAKW010000022.1"/>
</dbReference>
<dbReference type="Proteomes" id="UP001500943">
    <property type="component" value="Unassembled WGS sequence"/>
</dbReference>
<feature type="transmembrane region" description="Helical" evidence="1">
    <location>
        <begin position="20"/>
        <end position="42"/>
    </location>
</feature>
<keyword evidence="1" id="KW-0472">Membrane</keyword>
<evidence type="ECO:0000256" key="1">
    <source>
        <dbReference type="SAM" id="Phobius"/>
    </source>
</evidence>
<sequence>MNPGLATDPSGFELWSLAAQWVSAGAAVLAVFVAAVFGWLTLANNRRSKDTQERATLIAATDEQNAPQSLLARRDDPNGARLTIRHTTGEQWQLVNEGPAACIIDEVAGLTAQDKKRLATVAADSDPLNPGDAKDFTLVSRLALSGPANVVVSYRVEPGGSPLRRVFLVPAP</sequence>
<keyword evidence="1" id="KW-0812">Transmembrane</keyword>
<gene>
    <name evidence="2" type="ORF">GCM10009655_12020</name>
</gene>
<comment type="caution">
    <text evidence="2">The sequence shown here is derived from an EMBL/GenBank/DDBJ whole genome shotgun (WGS) entry which is preliminary data.</text>
</comment>
<protein>
    <submittedName>
        <fullName evidence="2">Uncharacterized protein</fullName>
    </submittedName>
</protein>
<accession>A0ABN1VK71</accession>
<keyword evidence="1" id="KW-1133">Transmembrane helix</keyword>
<organism evidence="2 3">
    <name type="scientific">Rhodoglobus aureus</name>
    <dbReference type="NCBI Taxonomy" id="191497"/>
    <lineage>
        <taxon>Bacteria</taxon>
        <taxon>Bacillati</taxon>
        <taxon>Actinomycetota</taxon>
        <taxon>Actinomycetes</taxon>
        <taxon>Micrococcales</taxon>
        <taxon>Microbacteriaceae</taxon>
        <taxon>Rhodoglobus</taxon>
    </lineage>
</organism>
<name>A0ABN1VK71_9MICO</name>
<evidence type="ECO:0000313" key="3">
    <source>
        <dbReference type="Proteomes" id="UP001500943"/>
    </source>
</evidence>
<proteinExistence type="predicted"/>
<evidence type="ECO:0000313" key="2">
    <source>
        <dbReference type="EMBL" id="GAA1214323.1"/>
    </source>
</evidence>
<dbReference type="EMBL" id="BAAAKW010000022">
    <property type="protein sequence ID" value="GAA1214323.1"/>
    <property type="molecule type" value="Genomic_DNA"/>
</dbReference>
<reference evidence="2 3" key="1">
    <citation type="journal article" date="2019" name="Int. J. Syst. Evol. Microbiol.">
        <title>The Global Catalogue of Microorganisms (GCM) 10K type strain sequencing project: providing services to taxonomists for standard genome sequencing and annotation.</title>
        <authorList>
            <consortium name="The Broad Institute Genomics Platform"/>
            <consortium name="The Broad Institute Genome Sequencing Center for Infectious Disease"/>
            <person name="Wu L."/>
            <person name="Ma J."/>
        </authorList>
    </citation>
    <scope>NUCLEOTIDE SEQUENCE [LARGE SCALE GENOMIC DNA]</scope>
    <source>
        <strain evidence="2 3">JCM 12762</strain>
    </source>
</reference>